<dbReference type="RefSeq" id="WP_318599820.1">
    <property type="nucleotide sequence ID" value="NZ_JAWSTH010000084.1"/>
</dbReference>
<name>A0ABU4HVK2_9ACTN</name>
<sequence>MTTLRHGALAAVTAIAALTLTATVASASVTPDPYRTSAGSGSFTGDSAVGSSTCTLSNLVADARGTRRGATVKIRGFDAACAGVITAARYDRKIRFRIRHGAVTGTISIVITNVLGGQCRYSGPVSGTIARGAGTVSATGTVTLGRTLVSPCAPDSRASLSVSFPGASFGW</sequence>
<gene>
    <name evidence="2" type="ORF">R7226_23620</name>
</gene>
<feature type="signal peptide" evidence="1">
    <location>
        <begin position="1"/>
        <end position="27"/>
    </location>
</feature>
<evidence type="ECO:0000256" key="1">
    <source>
        <dbReference type="SAM" id="SignalP"/>
    </source>
</evidence>
<reference evidence="3" key="1">
    <citation type="submission" date="2023-07" db="EMBL/GenBank/DDBJ databases">
        <title>Conexibacter stalactiti sp. nov., isolated from stalactites in a lava cave and emended description of the genus Conexibacter.</title>
        <authorList>
            <person name="Lee S.D."/>
        </authorList>
    </citation>
    <scope>NUCLEOTIDE SEQUENCE [LARGE SCALE GENOMIC DNA]</scope>
    <source>
        <strain evidence="3">KCTC 39840</strain>
    </source>
</reference>
<proteinExistence type="predicted"/>
<accession>A0ABU4HVK2</accession>
<dbReference type="Proteomes" id="UP001284601">
    <property type="component" value="Unassembled WGS sequence"/>
</dbReference>
<evidence type="ECO:0000313" key="3">
    <source>
        <dbReference type="Proteomes" id="UP001284601"/>
    </source>
</evidence>
<evidence type="ECO:0000313" key="2">
    <source>
        <dbReference type="EMBL" id="MDW5597357.1"/>
    </source>
</evidence>
<dbReference type="EMBL" id="JAWSTH010000084">
    <property type="protein sequence ID" value="MDW5597357.1"/>
    <property type="molecule type" value="Genomic_DNA"/>
</dbReference>
<protein>
    <submittedName>
        <fullName evidence="2">Autotransporter</fullName>
    </submittedName>
</protein>
<feature type="chain" id="PRO_5047534109" evidence="1">
    <location>
        <begin position="28"/>
        <end position="171"/>
    </location>
</feature>
<keyword evidence="1" id="KW-0732">Signal</keyword>
<keyword evidence="3" id="KW-1185">Reference proteome</keyword>
<organism evidence="2 3">
    <name type="scientific">Conexibacter stalactiti</name>
    <dbReference type="NCBI Taxonomy" id="1940611"/>
    <lineage>
        <taxon>Bacteria</taxon>
        <taxon>Bacillati</taxon>
        <taxon>Actinomycetota</taxon>
        <taxon>Thermoleophilia</taxon>
        <taxon>Solirubrobacterales</taxon>
        <taxon>Conexibacteraceae</taxon>
        <taxon>Conexibacter</taxon>
    </lineage>
</organism>
<comment type="caution">
    <text evidence="2">The sequence shown here is derived from an EMBL/GenBank/DDBJ whole genome shotgun (WGS) entry which is preliminary data.</text>
</comment>